<dbReference type="Pfam" id="PF02463">
    <property type="entry name" value="SMC_N"/>
    <property type="match status" value="1"/>
</dbReference>
<dbReference type="Proteomes" id="UP000198619">
    <property type="component" value="Unassembled WGS sequence"/>
</dbReference>
<keyword evidence="7 9" id="KW-0234">DNA repair</keyword>
<dbReference type="InterPro" id="IPR004604">
    <property type="entry name" value="DNA_recomb/repair_RecN"/>
</dbReference>
<dbReference type="GO" id="GO:0006310">
    <property type="term" value="P:DNA recombination"/>
    <property type="evidence" value="ECO:0007669"/>
    <property type="project" value="InterPro"/>
</dbReference>
<evidence type="ECO:0000256" key="5">
    <source>
        <dbReference type="ARBA" id="ARBA00022763"/>
    </source>
</evidence>
<dbReference type="FunFam" id="3.40.50.300:FF:000356">
    <property type="entry name" value="DNA repair protein RecN"/>
    <property type="match status" value="1"/>
</dbReference>
<keyword evidence="10" id="KW-0175">Coiled coil</keyword>
<proteinExistence type="inferred from homology"/>
<keyword evidence="13" id="KW-1185">Reference proteome</keyword>
<evidence type="ECO:0000256" key="6">
    <source>
        <dbReference type="ARBA" id="ARBA00022840"/>
    </source>
</evidence>
<reference evidence="12 13" key="1">
    <citation type="submission" date="2016-10" db="EMBL/GenBank/DDBJ databases">
        <authorList>
            <person name="de Groot N.N."/>
        </authorList>
    </citation>
    <scope>NUCLEOTIDE SEQUENCE [LARGE SCALE GENOMIC DNA]</scope>
    <source>
        <strain evidence="12 13">DSM 12271</strain>
    </source>
</reference>
<name>A0A1I0WGP4_9CLOT</name>
<dbReference type="STRING" id="84698.SAMN04488528_100565"/>
<dbReference type="EMBL" id="FOKI01000005">
    <property type="protein sequence ID" value="SFA87567.1"/>
    <property type="molecule type" value="Genomic_DNA"/>
</dbReference>
<organism evidence="12 13">
    <name type="scientific">Clostridium frigidicarnis</name>
    <dbReference type="NCBI Taxonomy" id="84698"/>
    <lineage>
        <taxon>Bacteria</taxon>
        <taxon>Bacillati</taxon>
        <taxon>Bacillota</taxon>
        <taxon>Clostridia</taxon>
        <taxon>Eubacteriales</taxon>
        <taxon>Clostridiaceae</taxon>
        <taxon>Clostridium</taxon>
    </lineage>
</organism>
<evidence type="ECO:0000256" key="3">
    <source>
        <dbReference type="ARBA" id="ARBA00021315"/>
    </source>
</evidence>
<evidence type="ECO:0000313" key="12">
    <source>
        <dbReference type="EMBL" id="SFA87567.1"/>
    </source>
</evidence>
<comment type="similarity">
    <text evidence="2 9">Belongs to the RecN family.</text>
</comment>
<dbReference type="PANTHER" id="PTHR11059:SF0">
    <property type="entry name" value="DNA REPAIR PROTEIN RECN"/>
    <property type="match status" value="1"/>
</dbReference>
<evidence type="ECO:0000259" key="11">
    <source>
        <dbReference type="Pfam" id="PF02463"/>
    </source>
</evidence>
<evidence type="ECO:0000256" key="1">
    <source>
        <dbReference type="ARBA" id="ARBA00003618"/>
    </source>
</evidence>
<evidence type="ECO:0000256" key="7">
    <source>
        <dbReference type="ARBA" id="ARBA00023204"/>
    </source>
</evidence>
<dbReference type="AlphaFoldDB" id="A0A1I0WGP4"/>
<dbReference type="GO" id="GO:0009432">
    <property type="term" value="P:SOS response"/>
    <property type="evidence" value="ECO:0007669"/>
    <property type="project" value="TreeGrafter"/>
</dbReference>
<keyword evidence="5 9" id="KW-0227">DNA damage</keyword>
<evidence type="ECO:0000256" key="2">
    <source>
        <dbReference type="ARBA" id="ARBA00009441"/>
    </source>
</evidence>
<dbReference type="InterPro" id="IPR027417">
    <property type="entry name" value="P-loop_NTPase"/>
</dbReference>
<evidence type="ECO:0000256" key="8">
    <source>
        <dbReference type="ARBA" id="ARBA00033408"/>
    </source>
</evidence>
<accession>A0A1I0WGP4</accession>
<evidence type="ECO:0000313" key="13">
    <source>
        <dbReference type="Proteomes" id="UP000198619"/>
    </source>
</evidence>
<sequence length="572" mass="66106">MLLQLNINNFALIENLSLNLEQGFSILSGETGSGKSILIDAVNYVLGGKFNRDLIRTGESKTFVEAIFTLENKKTENILKKLNIPYEDLIIISRESFQNGKTVVKVNGKSLMISTLKTLSETLLDIHGQHENQNLLESNNHINYLDDFGLEVLKDSKDEYTIYYNKYIEVKNKIEKINGNSDREKLISYLKYQIDDIEEVQLNEEEEKELEERFNILTHSEKISFVLNNSYRLLYDTRDDSSSIYDSLNTIIKDLRHIEEHIDKAKKIGDAVENAYFILEDAICEIRDLKDTVVYDEEELERINRRIYTISDYKKKYNKKSIKELIDYKNELISQYDELINSEEIIKALENEKLVLEEKLKKLGLELHKKRQDLSKKLEENIYEELKYIGLEKSTFNIEVIKEESTFKSNGCSKVQFLISTNPGEPLKPLERIVSGGELSRIMLALKTVFVDKDKIPTVIFDEIDTGISGRIAQAVAEKMYSISVRHQVFCVTHLPQIASISDNHYLISKEVKDNKTYTKVKLLSYNEKEIEIARMIGGAEVTNVTLQNSKEIINMASKKKETLKSFKKIHN</sequence>
<protein>
    <recommendedName>
        <fullName evidence="3 9">DNA repair protein RecN</fullName>
    </recommendedName>
    <alternativeName>
        <fullName evidence="8 9">Recombination protein N</fullName>
    </alternativeName>
</protein>
<dbReference type="Gene3D" id="3.40.50.300">
    <property type="entry name" value="P-loop containing nucleotide triphosphate hydrolases"/>
    <property type="match status" value="2"/>
</dbReference>
<gene>
    <name evidence="12" type="ORF">SAMN04488528_100565</name>
</gene>
<feature type="domain" description="RecF/RecN/SMC N-terminal" evidence="11">
    <location>
        <begin position="2"/>
        <end position="511"/>
    </location>
</feature>
<evidence type="ECO:0000256" key="10">
    <source>
        <dbReference type="SAM" id="Coils"/>
    </source>
</evidence>
<dbReference type="CDD" id="cd03241">
    <property type="entry name" value="ABC_RecN"/>
    <property type="match status" value="2"/>
</dbReference>
<comment type="function">
    <text evidence="1 9">May be involved in recombinational repair of damaged DNA.</text>
</comment>
<dbReference type="RefSeq" id="WP_090039137.1">
    <property type="nucleotide sequence ID" value="NZ_FOKI01000005.1"/>
</dbReference>
<feature type="coiled-coil region" evidence="10">
    <location>
        <begin position="339"/>
        <end position="366"/>
    </location>
</feature>
<dbReference type="SUPFAM" id="SSF52540">
    <property type="entry name" value="P-loop containing nucleoside triphosphate hydrolases"/>
    <property type="match status" value="1"/>
</dbReference>
<dbReference type="GO" id="GO:0006281">
    <property type="term" value="P:DNA repair"/>
    <property type="evidence" value="ECO:0007669"/>
    <property type="project" value="UniProtKB-KW"/>
</dbReference>
<keyword evidence="6" id="KW-0067">ATP-binding</keyword>
<dbReference type="NCBIfam" id="TIGR00634">
    <property type="entry name" value="recN"/>
    <property type="match status" value="1"/>
</dbReference>
<evidence type="ECO:0000256" key="9">
    <source>
        <dbReference type="PIRNR" id="PIRNR003128"/>
    </source>
</evidence>
<dbReference type="PIRSF" id="PIRSF003128">
    <property type="entry name" value="RecN"/>
    <property type="match status" value="1"/>
</dbReference>
<keyword evidence="4" id="KW-0547">Nucleotide-binding</keyword>
<dbReference type="GO" id="GO:0043590">
    <property type="term" value="C:bacterial nucleoid"/>
    <property type="evidence" value="ECO:0007669"/>
    <property type="project" value="TreeGrafter"/>
</dbReference>
<dbReference type="GO" id="GO:0005524">
    <property type="term" value="F:ATP binding"/>
    <property type="evidence" value="ECO:0007669"/>
    <property type="project" value="UniProtKB-KW"/>
</dbReference>
<dbReference type="InterPro" id="IPR003395">
    <property type="entry name" value="RecF/RecN/SMC_N"/>
</dbReference>
<evidence type="ECO:0000256" key="4">
    <source>
        <dbReference type="ARBA" id="ARBA00022741"/>
    </source>
</evidence>
<dbReference type="PANTHER" id="PTHR11059">
    <property type="entry name" value="DNA REPAIR PROTEIN RECN"/>
    <property type="match status" value="1"/>
</dbReference>
<dbReference type="OrthoDB" id="9806954at2"/>